<evidence type="ECO:0000313" key="2">
    <source>
        <dbReference type="EMBL" id="KAL0067174.1"/>
    </source>
</evidence>
<evidence type="ECO:0000256" key="1">
    <source>
        <dbReference type="SAM" id="MobiDB-lite"/>
    </source>
</evidence>
<sequence>MTIRASNVESIKAKKRQKRLEGLPQEHDDETKESLDRKKARVGAARKEIAARAKGEQDKTNAMKQEACTRLYQVRSRYHHLTKHDPVKFLEEHYHQYAAWTAGLSLEVDTTQSPLRQSERVLLSMIRDASWAQMHLQWPLIGVDAARADADRILKVLHEFMQCIDDIERVTVTGSEAQRTLEERYLQKDFLFQGEDLPGLLRL</sequence>
<feature type="region of interest" description="Disordered" evidence="1">
    <location>
        <begin position="1"/>
        <end position="44"/>
    </location>
</feature>
<proteinExistence type="predicted"/>
<organism evidence="2 3">
    <name type="scientific">Marasmius tenuissimus</name>
    <dbReference type="NCBI Taxonomy" id="585030"/>
    <lineage>
        <taxon>Eukaryota</taxon>
        <taxon>Fungi</taxon>
        <taxon>Dikarya</taxon>
        <taxon>Basidiomycota</taxon>
        <taxon>Agaricomycotina</taxon>
        <taxon>Agaricomycetes</taxon>
        <taxon>Agaricomycetidae</taxon>
        <taxon>Agaricales</taxon>
        <taxon>Marasmiineae</taxon>
        <taxon>Marasmiaceae</taxon>
        <taxon>Marasmius</taxon>
    </lineage>
</organism>
<reference evidence="2 3" key="1">
    <citation type="submission" date="2024-05" db="EMBL/GenBank/DDBJ databases">
        <title>A draft genome resource for the thread blight pathogen Marasmius tenuissimus strain MS-2.</title>
        <authorList>
            <person name="Yulfo-Soto G.E."/>
            <person name="Baruah I.K."/>
            <person name="Amoako-Attah I."/>
            <person name="Bukari Y."/>
            <person name="Meinhardt L.W."/>
            <person name="Bailey B.A."/>
            <person name="Cohen S.P."/>
        </authorList>
    </citation>
    <scope>NUCLEOTIDE SEQUENCE [LARGE SCALE GENOMIC DNA]</scope>
    <source>
        <strain evidence="2 3">MS-2</strain>
    </source>
</reference>
<dbReference type="EMBL" id="JBBXMP010000028">
    <property type="protein sequence ID" value="KAL0067174.1"/>
    <property type="molecule type" value="Genomic_DNA"/>
</dbReference>
<comment type="caution">
    <text evidence="2">The sequence shown here is derived from an EMBL/GenBank/DDBJ whole genome shotgun (WGS) entry which is preliminary data.</text>
</comment>
<protein>
    <submittedName>
        <fullName evidence="2">Uncharacterized protein</fullName>
    </submittedName>
</protein>
<name>A0ABR3A1C3_9AGAR</name>
<accession>A0ABR3A1C3</accession>
<evidence type="ECO:0000313" key="3">
    <source>
        <dbReference type="Proteomes" id="UP001437256"/>
    </source>
</evidence>
<gene>
    <name evidence="2" type="ORF">AAF712_005744</name>
</gene>
<dbReference type="Proteomes" id="UP001437256">
    <property type="component" value="Unassembled WGS sequence"/>
</dbReference>
<feature type="compositionally biased region" description="Basic and acidic residues" evidence="1">
    <location>
        <begin position="19"/>
        <end position="37"/>
    </location>
</feature>
<keyword evidence="3" id="KW-1185">Reference proteome</keyword>